<dbReference type="Proteomes" id="UP000292082">
    <property type="component" value="Unassembled WGS sequence"/>
</dbReference>
<gene>
    <name evidence="1" type="ORF">BD310DRAFT_341725</name>
</gene>
<proteinExistence type="predicted"/>
<keyword evidence="2" id="KW-1185">Reference proteome</keyword>
<name>A0A4Q9Q077_9APHY</name>
<accession>A0A4Q9Q077</accession>
<evidence type="ECO:0000313" key="2">
    <source>
        <dbReference type="Proteomes" id="UP000292082"/>
    </source>
</evidence>
<reference evidence="1 2" key="1">
    <citation type="submission" date="2019-01" db="EMBL/GenBank/DDBJ databases">
        <title>Draft genome sequences of three monokaryotic isolates of the white-rot basidiomycete fungus Dichomitus squalens.</title>
        <authorList>
            <consortium name="DOE Joint Genome Institute"/>
            <person name="Lopez S.C."/>
            <person name="Andreopoulos B."/>
            <person name="Pangilinan J."/>
            <person name="Lipzen A."/>
            <person name="Riley R."/>
            <person name="Ahrendt S."/>
            <person name="Ng V."/>
            <person name="Barry K."/>
            <person name="Daum C."/>
            <person name="Grigoriev I.V."/>
            <person name="Hilden K.S."/>
            <person name="Makela M.R."/>
            <person name="de Vries R.P."/>
        </authorList>
    </citation>
    <scope>NUCLEOTIDE SEQUENCE [LARGE SCALE GENOMIC DNA]</scope>
    <source>
        <strain evidence="1 2">CBS 464.89</strain>
    </source>
</reference>
<evidence type="ECO:0000313" key="1">
    <source>
        <dbReference type="EMBL" id="TBU60320.1"/>
    </source>
</evidence>
<sequence>MCLTIGLLSTLCGRSRSMLHSSSQNSPLEPALCRAACTVKYASYVTSPSLRPKRQRRPLVIRMSSYFVPRTHSKAAHRIRLAALVPLGGEQRRPPAGLCG</sequence>
<dbReference type="EMBL" id="ML145106">
    <property type="protein sequence ID" value="TBU60320.1"/>
    <property type="molecule type" value="Genomic_DNA"/>
</dbReference>
<organism evidence="1 2">
    <name type="scientific">Dichomitus squalens</name>
    <dbReference type="NCBI Taxonomy" id="114155"/>
    <lineage>
        <taxon>Eukaryota</taxon>
        <taxon>Fungi</taxon>
        <taxon>Dikarya</taxon>
        <taxon>Basidiomycota</taxon>
        <taxon>Agaricomycotina</taxon>
        <taxon>Agaricomycetes</taxon>
        <taxon>Polyporales</taxon>
        <taxon>Polyporaceae</taxon>
        <taxon>Dichomitus</taxon>
    </lineage>
</organism>
<dbReference type="AlphaFoldDB" id="A0A4Q9Q077"/>
<protein>
    <submittedName>
        <fullName evidence="1">Uncharacterized protein</fullName>
    </submittedName>
</protein>